<comment type="caution">
    <text evidence="1">The sequence shown here is derived from an EMBL/GenBank/DDBJ whole genome shotgun (WGS) entry which is preliminary data.</text>
</comment>
<dbReference type="eggNOG" id="ENOG50338ET">
    <property type="taxonomic scope" value="Bacteria"/>
</dbReference>
<dbReference type="OrthoDB" id="9814981at2"/>
<protein>
    <submittedName>
        <fullName evidence="1">Uncharacterized protein</fullName>
    </submittedName>
</protein>
<sequence>MLKLPNTITGLVAHPLSGDAVLQQEIVAEQASSLGHAGRRAALALERLAGDDGTDAERARRLLQAAADAVHSYFIQRELCGFRGHEAVIRDLAIPARVLARLGAR</sequence>
<organism evidence="1 2">
    <name type="scientific">Nitratireductor pacificus pht-3B</name>
    <dbReference type="NCBI Taxonomy" id="391937"/>
    <lineage>
        <taxon>Bacteria</taxon>
        <taxon>Pseudomonadati</taxon>
        <taxon>Pseudomonadota</taxon>
        <taxon>Alphaproteobacteria</taxon>
        <taxon>Hyphomicrobiales</taxon>
        <taxon>Phyllobacteriaceae</taxon>
        <taxon>Nitratireductor</taxon>
    </lineage>
</organism>
<proteinExistence type="predicted"/>
<evidence type="ECO:0000313" key="1">
    <source>
        <dbReference type="EMBL" id="EKF17227.1"/>
    </source>
</evidence>
<dbReference type="PATRIC" id="fig|391937.3.peg.3883"/>
<gene>
    <name evidence="1" type="ORF">NA2_18906</name>
</gene>
<dbReference type="EMBL" id="AMRM01000027">
    <property type="protein sequence ID" value="EKF17227.1"/>
    <property type="molecule type" value="Genomic_DNA"/>
</dbReference>
<dbReference type="AlphaFoldDB" id="K2MJ97"/>
<dbReference type="InterPro" id="IPR046606">
    <property type="entry name" value="DUF6665"/>
</dbReference>
<dbReference type="Pfam" id="PF20370">
    <property type="entry name" value="DUF6665"/>
    <property type="match status" value="1"/>
</dbReference>
<dbReference type="RefSeq" id="WP_008598820.1">
    <property type="nucleotide sequence ID" value="NZ_AMRM01000027.1"/>
</dbReference>
<dbReference type="STRING" id="391937.NA2_18906"/>
<reference evidence="1 2" key="1">
    <citation type="journal article" date="2012" name="J. Bacteriol.">
        <title>Genome Sequence of Nitratireductor pacificus Type Strain pht-3B.</title>
        <authorList>
            <person name="Lai Q."/>
            <person name="Li G."/>
            <person name="Shao Z."/>
        </authorList>
    </citation>
    <scope>NUCLEOTIDE SEQUENCE [LARGE SCALE GENOMIC DNA]</scope>
    <source>
        <strain evidence="2">pht-3B</strain>
    </source>
</reference>
<accession>K2MJ97</accession>
<name>K2MJ97_9HYPH</name>
<dbReference type="Proteomes" id="UP000006786">
    <property type="component" value="Unassembled WGS sequence"/>
</dbReference>
<keyword evidence="2" id="KW-1185">Reference proteome</keyword>
<evidence type="ECO:0000313" key="2">
    <source>
        <dbReference type="Proteomes" id="UP000006786"/>
    </source>
</evidence>